<evidence type="ECO:0000313" key="1">
    <source>
        <dbReference type="EMBL" id="KAF5821308.1"/>
    </source>
</evidence>
<name>A0A251VLV4_HELAN</name>
<accession>A0A251VLV4</accession>
<evidence type="ECO:0000313" key="2">
    <source>
        <dbReference type="EMBL" id="OTG36567.1"/>
    </source>
</evidence>
<reference evidence="2" key="2">
    <citation type="submission" date="2017-02" db="EMBL/GenBank/DDBJ databases">
        <title>Sunflower complete genome.</title>
        <authorList>
            <person name="Langlade N."/>
            <person name="Munos S."/>
        </authorList>
    </citation>
    <scope>NUCLEOTIDE SEQUENCE [LARGE SCALE GENOMIC DNA]</scope>
    <source>
        <tissue evidence="2">Leaves</tissue>
    </source>
</reference>
<dbReference type="Proteomes" id="UP000215914">
    <property type="component" value="Chromosome 1"/>
</dbReference>
<dbReference type="EMBL" id="MNCJ02000316">
    <property type="protein sequence ID" value="KAF5821308.1"/>
    <property type="molecule type" value="Genomic_DNA"/>
</dbReference>
<dbReference type="Gramene" id="mRNA:HanXRQr2_Chr01g0012401">
    <property type="protein sequence ID" value="mRNA:HanXRQr2_Chr01g0012401"/>
    <property type="gene ID" value="HanXRQr2_Chr01g0012401"/>
</dbReference>
<reference evidence="1" key="3">
    <citation type="submission" date="2020-06" db="EMBL/GenBank/DDBJ databases">
        <title>Helianthus annuus Genome sequencing and assembly Release 2.</title>
        <authorList>
            <person name="Gouzy J."/>
            <person name="Langlade N."/>
            <person name="Munos S."/>
        </authorList>
    </citation>
    <scope>NUCLEOTIDE SEQUENCE</scope>
    <source>
        <tissue evidence="1">Leaves</tissue>
    </source>
</reference>
<proteinExistence type="predicted"/>
<dbReference type="EMBL" id="CM007890">
    <property type="protein sequence ID" value="OTG36567.1"/>
    <property type="molecule type" value="Genomic_DNA"/>
</dbReference>
<gene>
    <name evidence="2" type="ORF">HannXRQ_Chr01g0009011</name>
    <name evidence="1" type="ORF">HanXRQr2_Chr01g0012401</name>
</gene>
<dbReference type="AlphaFoldDB" id="A0A251VLV4"/>
<keyword evidence="3" id="KW-1185">Reference proteome</keyword>
<dbReference type="InParanoid" id="A0A251VLV4"/>
<protein>
    <submittedName>
        <fullName evidence="2">Uncharacterized protein</fullName>
    </submittedName>
</protein>
<evidence type="ECO:0000313" key="3">
    <source>
        <dbReference type="Proteomes" id="UP000215914"/>
    </source>
</evidence>
<organism evidence="2 3">
    <name type="scientific">Helianthus annuus</name>
    <name type="common">Common sunflower</name>
    <dbReference type="NCBI Taxonomy" id="4232"/>
    <lineage>
        <taxon>Eukaryota</taxon>
        <taxon>Viridiplantae</taxon>
        <taxon>Streptophyta</taxon>
        <taxon>Embryophyta</taxon>
        <taxon>Tracheophyta</taxon>
        <taxon>Spermatophyta</taxon>
        <taxon>Magnoliopsida</taxon>
        <taxon>eudicotyledons</taxon>
        <taxon>Gunneridae</taxon>
        <taxon>Pentapetalae</taxon>
        <taxon>asterids</taxon>
        <taxon>campanulids</taxon>
        <taxon>Asterales</taxon>
        <taxon>Asteraceae</taxon>
        <taxon>Asteroideae</taxon>
        <taxon>Heliantheae alliance</taxon>
        <taxon>Heliantheae</taxon>
        <taxon>Helianthus</taxon>
    </lineage>
</organism>
<reference evidence="1 3" key="1">
    <citation type="journal article" date="2017" name="Nature">
        <title>The sunflower genome provides insights into oil metabolism, flowering and Asterid evolution.</title>
        <authorList>
            <person name="Badouin H."/>
            <person name="Gouzy J."/>
            <person name="Grassa C.J."/>
            <person name="Murat F."/>
            <person name="Staton S.E."/>
            <person name="Cottret L."/>
            <person name="Lelandais-Briere C."/>
            <person name="Owens G.L."/>
            <person name="Carrere S."/>
            <person name="Mayjonade B."/>
            <person name="Legrand L."/>
            <person name="Gill N."/>
            <person name="Kane N.C."/>
            <person name="Bowers J.E."/>
            <person name="Hubner S."/>
            <person name="Bellec A."/>
            <person name="Berard A."/>
            <person name="Berges H."/>
            <person name="Blanchet N."/>
            <person name="Boniface M.C."/>
            <person name="Brunel D."/>
            <person name="Catrice O."/>
            <person name="Chaidir N."/>
            <person name="Claudel C."/>
            <person name="Donnadieu C."/>
            <person name="Faraut T."/>
            <person name="Fievet G."/>
            <person name="Helmstetter N."/>
            <person name="King M."/>
            <person name="Knapp S.J."/>
            <person name="Lai Z."/>
            <person name="Le Paslier M.C."/>
            <person name="Lippi Y."/>
            <person name="Lorenzon L."/>
            <person name="Mandel J.R."/>
            <person name="Marage G."/>
            <person name="Marchand G."/>
            <person name="Marquand E."/>
            <person name="Bret-Mestries E."/>
            <person name="Morien E."/>
            <person name="Nambeesan S."/>
            <person name="Nguyen T."/>
            <person name="Pegot-Espagnet P."/>
            <person name="Pouilly N."/>
            <person name="Raftis F."/>
            <person name="Sallet E."/>
            <person name="Schiex T."/>
            <person name="Thomas J."/>
            <person name="Vandecasteele C."/>
            <person name="Vares D."/>
            <person name="Vear F."/>
            <person name="Vautrin S."/>
            <person name="Crespi M."/>
            <person name="Mangin B."/>
            <person name="Burke J.M."/>
            <person name="Salse J."/>
            <person name="Munos S."/>
            <person name="Vincourt P."/>
            <person name="Rieseberg L.H."/>
            <person name="Langlade N.B."/>
        </authorList>
    </citation>
    <scope>NUCLEOTIDE SEQUENCE [LARGE SCALE GENOMIC DNA]</scope>
    <source>
        <strain evidence="3">cv. SF193</strain>
        <tissue evidence="1">Leaves</tissue>
    </source>
</reference>
<sequence length="78" mass="8801">MPAWGRTHLFSDVTGLTKCLFLELKTKRKKSEVVKTQTTLGKALVHSIVCTANYQKSCLFKDVNFYVLIAKVLLRLGV</sequence>